<dbReference type="PROSITE" id="PS00138">
    <property type="entry name" value="SUBTILASE_SER"/>
    <property type="match status" value="1"/>
</dbReference>
<evidence type="ECO:0000256" key="4">
    <source>
        <dbReference type="ARBA" id="ARBA00022825"/>
    </source>
</evidence>
<dbReference type="PANTHER" id="PTHR43806:SF11">
    <property type="entry name" value="CEREVISIN-RELATED"/>
    <property type="match status" value="1"/>
</dbReference>
<evidence type="ECO:0000256" key="6">
    <source>
        <dbReference type="RuleBase" id="RU003355"/>
    </source>
</evidence>
<evidence type="ECO:0000313" key="10">
    <source>
        <dbReference type="EMBL" id="CAA9510655.1"/>
    </source>
</evidence>
<dbReference type="Pfam" id="PF00082">
    <property type="entry name" value="Peptidase_S8"/>
    <property type="match status" value="1"/>
</dbReference>
<dbReference type="PRINTS" id="PR00723">
    <property type="entry name" value="SUBTILISIN"/>
</dbReference>
<keyword evidence="2 5" id="KW-0645">Protease</keyword>
<evidence type="ECO:0000259" key="8">
    <source>
        <dbReference type="Pfam" id="PF00082"/>
    </source>
</evidence>
<dbReference type="Gene3D" id="3.40.50.200">
    <property type="entry name" value="Peptidase S8/S53 domain"/>
    <property type="match status" value="1"/>
</dbReference>
<feature type="domain" description="Inhibitor I9" evidence="9">
    <location>
        <begin position="60"/>
        <end position="93"/>
    </location>
</feature>
<feature type="active site" description="Charge relay system" evidence="5">
    <location>
        <position position="167"/>
    </location>
</feature>
<dbReference type="Pfam" id="PF05922">
    <property type="entry name" value="Inhibitor_I9"/>
    <property type="match status" value="1"/>
</dbReference>
<dbReference type="PROSITE" id="PS51892">
    <property type="entry name" value="SUBTILASE"/>
    <property type="match status" value="1"/>
</dbReference>
<dbReference type="PROSITE" id="PS00137">
    <property type="entry name" value="SUBTILASE_HIS"/>
    <property type="match status" value="1"/>
</dbReference>
<evidence type="ECO:0000256" key="3">
    <source>
        <dbReference type="ARBA" id="ARBA00022801"/>
    </source>
</evidence>
<dbReference type="InterPro" id="IPR000209">
    <property type="entry name" value="Peptidase_S8/S53_dom"/>
</dbReference>
<feature type="active site" description="Charge relay system" evidence="5">
    <location>
        <position position="136"/>
    </location>
</feature>
<feature type="active site" description="Charge relay system" evidence="5">
    <location>
        <position position="357"/>
    </location>
</feature>
<evidence type="ECO:0008006" key="11">
    <source>
        <dbReference type="Google" id="ProtNLM"/>
    </source>
</evidence>
<evidence type="ECO:0000256" key="1">
    <source>
        <dbReference type="ARBA" id="ARBA00011073"/>
    </source>
</evidence>
<name>A0A6J4T1K6_9ACTN</name>
<dbReference type="InterPro" id="IPR010259">
    <property type="entry name" value="S8pro/Inhibitor_I9"/>
</dbReference>
<dbReference type="AlphaFoldDB" id="A0A6J4T1K6"/>
<evidence type="ECO:0000256" key="2">
    <source>
        <dbReference type="ARBA" id="ARBA00022670"/>
    </source>
</evidence>
<dbReference type="InterPro" id="IPR022398">
    <property type="entry name" value="Peptidase_S8_His-AS"/>
</dbReference>
<dbReference type="PANTHER" id="PTHR43806">
    <property type="entry name" value="PEPTIDASE S8"/>
    <property type="match status" value="1"/>
</dbReference>
<dbReference type="InterPro" id="IPR037045">
    <property type="entry name" value="S8pro/Inhibitor_I9_sf"/>
</dbReference>
<evidence type="ECO:0000256" key="7">
    <source>
        <dbReference type="SAM" id="SignalP"/>
    </source>
</evidence>
<dbReference type="InterPro" id="IPR015500">
    <property type="entry name" value="Peptidase_S8_subtilisin-rel"/>
</dbReference>
<keyword evidence="7" id="KW-0732">Signal</keyword>
<evidence type="ECO:0000256" key="5">
    <source>
        <dbReference type="PROSITE-ProRule" id="PRU01240"/>
    </source>
</evidence>
<accession>A0A6J4T1K6</accession>
<reference evidence="10" key="1">
    <citation type="submission" date="2020-02" db="EMBL/GenBank/DDBJ databases">
        <authorList>
            <person name="Meier V. D."/>
        </authorList>
    </citation>
    <scope>NUCLEOTIDE SEQUENCE</scope>
    <source>
        <strain evidence="10">AVDCRST_MAG69</strain>
    </source>
</reference>
<proteinExistence type="inferred from homology"/>
<dbReference type="SUPFAM" id="SSF54897">
    <property type="entry name" value="Protease propeptides/inhibitors"/>
    <property type="match status" value="1"/>
</dbReference>
<comment type="similarity">
    <text evidence="1 5 6">Belongs to the peptidase S8 family.</text>
</comment>
<organism evidence="10">
    <name type="scientific">uncultured Solirubrobacteraceae bacterium</name>
    <dbReference type="NCBI Taxonomy" id="1162706"/>
    <lineage>
        <taxon>Bacteria</taxon>
        <taxon>Bacillati</taxon>
        <taxon>Actinomycetota</taxon>
        <taxon>Thermoleophilia</taxon>
        <taxon>Solirubrobacterales</taxon>
        <taxon>Solirubrobacteraceae</taxon>
        <taxon>environmental samples</taxon>
    </lineage>
</organism>
<feature type="signal peptide" evidence="7">
    <location>
        <begin position="1"/>
        <end position="20"/>
    </location>
</feature>
<dbReference type="PROSITE" id="PS00136">
    <property type="entry name" value="SUBTILASE_ASP"/>
    <property type="match status" value="1"/>
</dbReference>
<evidence type="ECO:0000259" key="9">
    <source>
        <dbReference type="Pfam" id="PF05922"/>
    </source>
</evidence>
<feature type="domain" description="Peptidase S8/S53" evidence="8">
    <location>
        <begin position="129"/>
        <end position="371"/>
    </location>
</feature>
<dbReference type="InterPro" id="IPR023828">
    <property type="entry name" value="Peptidase_S8_Ser-AS"/>
</dbReference>
<dbReference type="EMBL" id="CADCVP010000266">
    <property type="protein sequence ID" value="CAA9510655.1"/>
    <property type="molecule type" value="Genomic_DNA"/>
</dbReference>
<sequence>MRKRTASALAVVTAALPAAAADAAAPKQRGYVVTLKQSVGNSGAAVEALRRQGRFETRFRYARAIKGFAADLDAAQLRKLRKDPRVEHVQPDIHFSAGEMVPTAAGETTPVGIRRIGAATSDGSREASRVNVAVLDTGIDLRDPDLDAVDGVNCVKPQKAAQDDNGHGTNVAGVIAARNQGQGFVGVAPGTRLYSVKVLDARAGGRLSQVLCGIEWVTVNARALDIRVANMSIGGAGRDDGDCGASDGDPQHQAICRSVAGGVTYVAAAGNAGEDFASTVPAAYPEVLTVTAMTDTDGEPGADGEASCADGEVDDSFATYSNFGSLRDAASHTVAAPGTCVTSTGLRGDSSTYVGTSQAAPHVAGTVALCHGSERREGPCADLSPARIIERIRSDAQRRATWANGFLGDSTRTLGGRYFGPLVAADAY</sequence>
<dbReference type="InterPro" id="IPR023827">
    <property type="entry name" value="Peptidase_S8_Asp-AS"/>
</dbReference>
<dbReference type="Gene3D" id="3.30.70.80">
    <property type="entry name" value="Peptidase S8 propeptide/proteinase inhibitor I9"/>
    <property type="match status" value="1"/>
</dbReference>
<dbReference type="InterPro" id="IPR050131">
    <property type="entry name" value="Peptidase_S8_subtilisin-like"/>
</dbReference>
<keyword evidence="4 5" id="KW-0720">Serine protease</keyword>
<dbReference type="GO" id="GO:0006508">
    <property type="term" value="P:proteolysis"/>
    <property type="evidence" value="ECO:0007669"/>
    <property type="project" value="UniProtKB-KW"/>
</dbReference>
<dbReference type="SUPFAM" id="SSF52743">
    <property type="entry name" value="Subtilisin-like"/>
    <property type="match status" value="1"/>
</dbReference>
<dbReference type="GO" id="GO:0004252">
    <property type="term" value="F:serine-type endopeptidase activity"/>
    <property type="evidence" value="ECO:0007669"/>
    <property type="project" value="UniProtKB-UniRule"/>
</dbReference>
<dbReference type="InterPro" id="IPR036852">
    <property type="entry name" value="Peptidase_S8/S53_dom_sf"/>
</dbReference>
<keyword evidence="3 5" id="KW-0378">Hydrolase</keyword>
<feature type="chain" id="PRO_5038843009" description="Peptidase S8/S53 domain-containing protein" evidence="7">
    <location>
        <begin position="21"/>
        <end position="428"/>
    </location>
</feature>
<gene>
    <name evidence="10" type="ORF">AVDCRST_MAG69-2468</name>
</gene>
<protein>
    <recommendedName>
        <fullName evidence="11">Peptidase S8/S53 domain-containing protein</fullName>
    </recommendedName>
</protein>